<accession>A0ABT5VHG4</accession>
<sequence length="341" mass="38798">MLFIFDLMKIVVKIKNLTLVLGTIIFIVLSSFIVHYLEPETFPTLFLGFWYVMTTITTTGYGDFVPQTVAGKWFALFLYLFGITLIGVFIGKMVEGIGVYRKLKEEGKLRFKGSGHYVIIGWSQKAQKTIDELLLAKEKANILIIDLHHVTPYDKEQIHFIHGDATDSDTLEKANITKADSVLIFAPDTINDPISVDGRSLLIASSIEHLASKKKKDIYTIVEIVRESHIPTFKHACVDEFVLSSEAFSDLMAKSALHKGSTKVFMQLLSREYGDNVWEIEKNPNWKTYNDAFESLKQIGANLLSDRNDFSIIRRLQDEVPDNAKLYVICDEPTYQKIKLM</sequence>
<feature type="transmembrane region" description="Helical" evidence="2">
    <location>
        <begin position="17"/>
        <end position="37"/>
    </location>
</feature>
<comment type="subcellular location">
    <subcellularLocation>
        <location evidence="1">Cell membrane</location>
        <topology evidence="1">Multi-pass membrane protein</topology>
    </subcellularLocation>
</comment>
<dbReference type="PROSITE" id="PS51201">
    <property type="entry name" value="RCK_N"/>
    <property type="match status" value="1"/>
</dbReference>
<proteinExistence type="predicted"/>
<evidence type="ECO:0000313" key="5">
    <source>
        <dbReference type="Proteomes" id="UP001148125"/>
    </source>
</evidence>
<evidence type="ECO:0000256" key="1">
    <source>
        <dbReference type="ARBA" id="ARBA00004651"/>
    </source>
</evidence>
<dbReference type="Gene3D" id="3.40.50.720">
    <property type="entry name" value="NAD(P)-binding Rossmann-like Domain"/>
    <property type="match status" value="1"/>
</dbReference>
<dbReference type="RefSeq" id="WP_275119499.1">
    <property type="nucleotide sequence ID" value="NZ_JAOTPO010000012.1"/>
</dbReference>
<dbReference type="Pfam" id="PF07885">
    <property type="entry name" value="Ion_trans_2"/>
    <property type="match status" value="1"/>
</dbReference>
<keyword evidence="4" id="KW-0406">Ion transport</keyword>
<protein>
    <submittedName>
        <fullName evidence="4">Potassium channel family protein</fullName>
    </submittedName>
</protein>
<dbReference type="InterPro" id="IPR036291">
    <property type="entry name" value="NAD(P)-bd_dom_sf"/>
</dbReference>
<keyword evidence="2" id="KW-1133">Transmembrane helix</keyword>
<feature type="transmembrane region" description="Helical" evidence="2">
    <location>
        <begin position="73"/>
        <end position="94"/>
    </location>
</feature>
<keyword evidence="2" id="KW-0812">Transmembrane</keyword>
<keyword evidence="4" id="KW-0407">Ion channel</keyword>
<feature type="transmembrane region" description="Helical" evidence="2">
    <location>
        <begin position="44"/>
        <end position="61"/>
    </location>
</feature>
<keyword evidence="2" id="KW-0472">Membrane</keyword>
<evidence type="ECO:0000259" key="3">
    <source>
        <dbReference type="PROSITE" id="PS51201"/>
    </source>
</evidence>
<organism evidence="4 5">
    <name type="scientific">Alkalihalobacterium chitinilyticum</name>
    <dbReference type="NCBI Taxonomy" id="2980103"/>
    <lineage>
        <taxon>Bacteria</taxon>
        <taxon>Bacillati</taxon>
        <taxon>Bacillota</taxon>
        <taxon>Bacilli</taxon>
        <taxon>Bacillales</taxon>
        <taxon>Bacillaceae</taxon>
        <taxon>Alkalihalobacterium</taxon>
    </lineage>
</organism>
<dbReference type="EMBL" id="JAOTPO010000012">
    <property type="protein sequence ID" value="MDE5414889.1"/>
    <property type="molecule type" value="Genomic_DNA"/>
</dbReference>
<comment type="caution">
    <text evidence="4">The sequence shown here is derived from an EMBL/GenBank/DDBJ whole genome shotgun (WGS) entry which is preliminary data.</text>
</comment>
<dbReference type="SUPFAM" id="SSF81324">
    <property type="entry name" value="Voltage-gated potassium channels"/>
    <property type="match status" value="1"/>
</dbReference>
<dbReference type="Proteomes" id="UP001148125">
    <property type="component" value="Unassembled WGS sequence"/>
</dbReference>
<gene>
    <name evidence="4" type="ORF">N7Z68_16130</name>
</gene>
<dbReference type="Gene3D" id="1.10.287.70">
    <property type="match status" value="1"/>
</dbReference>
<dbReference type="PANTHER" id="PTHR43833">
    <property type="entry name" value="POTASSIUM CHANNEL PROTEIN 2-RELATED-RELATED"/>
    <property type="match status" value="1"/>
</dbReference>
<dbReference type="GO" id="GO:0034220">
    <property type="term" value="P:monoatomic ion transmembrane transport"/>
    <property type="evidence" value="ECO:0007669"/>
    <property type="project" value="UniProtKB-KW"/>
</dbReference>
<keyword evidence="5" id="KW-1185">Reference proteome</keyword>
<dbReference type="Pfam" id="PF02254">
    <property type="entry name" value="TrkA_N"/>
    <property type="match status" value="1"/>
</dbReference>
<feature type="domain" description="RCK N-terminal" evidence="3">
    <location>
        <begin position="114"/>
        <end position="243"/>
    </location>
</feature>
<dbReference type="PANTHER" id="PTHR43833:SF9">
    <property type="entry name" value="POTASSIUM CHANNEL PROTEIN YUGO-RELATED"/>
    <property type="match status" value="1"/>
</dbReference>
<reference evidence="4" key="1">
    <citation type="submission" date="2024-05" db="EMBL/GenBank/DDBJ databases">
        <title>Alkalihalobacillus sp. strain MEB203 novel alkaliphilic bacterium from Lonar Lake, India.</title>
        <authorList>
            <person name="Joshi A."/>
            <person name="Thite S."/>
            <person name="Mengade P."/>
        </authorList>
    </citation>
    <scope>NUCLEOTIDE SEQUENCE</scope>
    <source>
        <strain evidence="4">MEB 203</strain>
    </source>
</reference>
<dbReference type="InterPro" id="IPR003148">
    <property type="entry name" value="RCK_N"/>
</dbReference>
<dbReference type="InterPro" id="IPR050721">
    <property type="entry name" value="Trk_Ktr_HKT_K-transport"/>
</dbReference>
<dbReference type="SUPFAM" id="SSF51735">
    <property type="entry name" value="NAD(P)-binding Rossmann-fold domains"/>
    <property type="match status" value="1"/>
</dbReference>
<evidence type="ECO:0000256" key="2">
    <source>
        <dbReference type="SAM" id="Phobius"/>
    </source>
</evidence>
<keyword evidence="4" id="KW-0813">Transport</keyword>
<dbReference type="InterPro" id="IPR013099">
    <property type="entry name" value="K_chnl_dom"/>
</dbReference>
<evidence type="ECO:0000313" key="4">
    <source>
        <dbReference type="EMBL" id="MDE5414889.1"/>
    </source>
</evidence>
<name>A0ABT5VHG4_9BACI</name>